<keyword evidence="5 14" id="KW-0349">Heme</keyword>
<dbReference type="PRINTS" id="PR00385">
    <property type="entry name" value="P450"/>
</dbReference>
<evidence type="ECO:0000313" key="17">
    <source>
        <dbReference type="EMBL" id="KAF7420718.1"/>
    </source>
</evidence>
<evidence type="ECO:0000256" key="13">
    <source>
        <dbReference type="ARBA" id="ARBA00023180"/>
    </source>
</evidence>
<comment type="caution">
    <text evidence="17">The sequence shown here is derived from an EMBL/GenBank/DDBJ whole genome shotgun (WGS) entry which is preliminary data.</text>
</comment>
<comment type="cofactor">
    <cofactor evidence="1 14">
        <name>heme</name>
        <dbReference type="ChEBI" id="CHEBI:30413"/>
    </cofactor>
</comment>
<dbReference type="AlphaFoldDB" id="A0A8H7DMZ4"/>
<dbReference type="GO" id="GO:0016020">
    <property type="term" value="C:membrane"/>
    <property type="evidence" value="ECO:0007669"/>
    <property type="project" value="UniProtKB-SubCell"/>
</dbReference>
<evidence type="ECO:0000313" key="18">
    <source>
        <dbReference type="Proteomes" id="UP000623687"/>
    </source>
</evidence>
<keyword evidence="12 16" id="KW-0472">Membrane</keyword>
<keyword evidence="9 15" id="KW-0560">Oxidoreductase</keyword>
<evidence type="ECO:0000256" key="15">
    <source>
        <dbReference type="RuleBase" id="RU000461"/>
    </source>
</evidence>
<keyword evidence="8 16" id="KW-1133">Transmembrane helix</keyword>
<dbReference type="InterPro" id="IPR017972">
    <property type="entry name" value="Cyt_P450_CS"/>
</dbReference>
<dbReference type="PRINTS" id="PR00463">
    <property type="entry name" value="EP450I"/>
</dbReference>
<feature type="transmembrane region" description="Helical" evidence="16">
    <location>
        <begin position="12"/>
        <end position="28"/>
    </location>
</feature>
<proteinExistence type="inferred from homology"/>
<comment type="pathway">
    <text evidence="3">Secondary metabolite biosynthesis.</text>
</comment>
<keyword evidence="10 14" id="KW-0408">Iron</keyword>
<dbReference type="SUPFAM" id="SSF48264">
    <property type="entry name" value="Cytochrome P450"/>
    <property type="match status" value="1"/>
</dbReference>
<dbReference type="PROSITE" id="PS00086">
    <property type="entry name" value="CYTOCHROME_P450"/>
    <property type="match status" value="1"/>
</dbReference>
<accession>A0A8H7DMZ4</accession>
<evidence type="ECO:0000256" key="4">
    <source>
        <dbReference type="ARBA" id="ARBA00010617"/>
    </source>
</evidence>
<dbReference type="PANTHER" id="PTHR46300">
    <property type="entry name" value="P450, PUTATIVE (EUROFUNG)-RELATED-RELATED"/>
    <property type="match status" value="1"/>
</dbReference>
<keyword evidence="18" id="KW-1185">Reference proteome</keyword>
<dbReference type="PANTHER" id="PTHR46300:SF2">
    <property type="entry name" value="CYTOCHROME P450 MONOOXYGENASE ALNH-RELATED"/>
    <property type="match status" value="1"/>
</dbReference>
<comment type="similarity">
    <text evidence="4 15">Belongs to the cytochrome P450 family.</text>
</comment>
<evidence type="ECO:0000256" key="14">
    <source>
        <dbReference type="PIRSR" id="PIRSR602401-1"/>
    </source>
</evidence>
<dbReference type="InterPro" id="IPR001128">
    <property type="entry name" value="Cyt_P450"/>
</dbReference>
<evidence type="ECO:0000256" key="5">
    <source>
        <dbReference type="ARBA" id="ARBA00022617"/>
    </source>
</evidence>
<evidence type="ECO:0000256" key="10">
    <source>
        <dbReference type="ARBA" id="ARBA00023004"/>
    </source>
</evidence>
<evidence type="ECO:0000256" key="7">
    <source>
        <dbReference type="ARBA" id="ARBA00022723"/>
    </source>
</evidence>
<evidence type="ECO:0000256" key="8">
    <source>
        <dbReference type="ARBA" id="ARBA00022989"/>
    </source>
</evidence>
<dbReference type="OrthoDB" id="1103324at2759"/>
<protein>
    <recommendedName>
        <fullName evidence="19">Cytochrome P450</fullName>
    </recommendedName>
</protein>
<dbReference type="GO" id="GO:0004497">
    <property type="term" value="F:monooxygenase activity"/>
    <property type="evidence" value="ECO:0007669"/>
    <property type="project" value="UniProtKB-KW"/>
</dbReference>
<evidence type="ECO:0000256" key="16">
    <source>
        <dbReference type="SAM" id="Phobius"/>
    </source>
</evidence>
<comment type="subcellular location">
    <subcellularLocation>
        <location evidence="2">Membrane</location>
        <topology evidence="2">Single-pass membrane protein</topology>
    </subcellularLocation>
</comment>
<dbReference type="CDD" id="cd11065">
    <property type="entry name" value="CYP64-like"/>
    <property type="match status" value="1"/>
</dbReference>
<dbReference type="GO" id="GO:0005506">
    <property type="term" value="F:iron ion binding"/>
    <property type="evidence" value="ECO:0007669"/>
    <property type="project" value="InterPro"/>
</dbReference>
<evidence type="ECO:0000256" key="1">
    <source>
        <dbReference type="ARBA" id="ARBA00001971"/>
    </source>
</evidence>
<keyword evidence="13" id="KW-0325">Glycoprotein</keyword>
<evidence type="ECO:0000256" key="3">
    <source>
        <dbReference type="ARBA" id="ARBA00005179"/>
    </source>
</evidence>
<evidence type="ECO:0000256" key="6">
    <source>
        <dbReference type="ARBA" id="ARBA00022692"/>
    </source>
</evidence>
<feature type="binding site" description="axial binding residue" evidence="14">
    <location>
        <position position="448"/>
    </location>
    <ligand>
        <name>heme</name>
        <dbReference type="ChEBI" id="CHEBI:30413"/>
    </ligand>
    <ligandPart>
        <name>Fe</name>
        <dbReference type="ChEBI" id="CHEBI:18248"/>
    </ligandPart>
</feature>
<sequence length="528" mass="59970">MDIIVRKEGGMIAWHCALAVSVVVLGWWKPWKIGRRDRKLPPGPPTSFLLGNALQFPRLFPHHRFTEWAKEYGDIFSLKIFNETIVVLSSAEALRAILDKQGAVTGNRPKSHIIERTEGIYTVFGNMESHSWKSSRKAAHMLLTPDALKAHLHTQRPEWAQFLTDLLDSPDDLFTHIRRTSASIMTTIIYGRRCPEYANSPAERFFQGTHLLNKVVDAFTHPPIDLIPALQYVPTRWAKWKQLSNQTKAIRNALFTELLEECEARLASGRGLTGCFIENVIENKVELDMDRDEIKASGKVLMDGGTETTASLLQTFILAMINFPAVQKRAQEEIDRIIGGERVPNLDDFDKLPYLKAVIKEVHRYRPSFPLGMPHVTTQDVVYKEYVIPRGTIIFTNLWGMHRDPHKFDDPEAFNPERYLATKYGTKTDEDGADFRDNMHFGSGRRLCPGIEMGSRNLAINTMNMLWAFSFSKDETSPTGGIDLDSAYQKPGMVFSPLPFKCNVVVRDGKREQLIRDWHAAETALTAS</sequence>
<keyword evidence="7 14" id="KW-0479">Metal-binding</keyword>
<dbReference type="GeneID" id="59381054"/>
<keyword evidence="11 15" id="KW-0503">Monooxygenase</keyword>
<evidence type="ECO:0000256" key="12">
    <source>
        <dbReference type="ARBA" id="ARBA00023136"/>
    </source>
</evidence>
<dbReference type="RefSeq" id="XP_036626576.1">
    <property type="nucleotide sequence ID" value="XM_036780721.1"/>
</dbReference>
<dbReference type="Proteomes" id="UP000623687">
    <property type="component" value="Unassembled WGS sequence"/>
</dbReference>
<dbReference type="InterPro" id="IPR050364">
    <property type="entry name" value="Cytochrome_P450_fung"/>
</dbReference>
<dbReference type="GO" id="GO:0016705">
    <property type="term" value="F:oxidoreductase activity, acting on paired donors, with incorporation or reduction of molecular oxygen"/>
    <property type="evidence" value="ECO:0007669"/>
    <property type="project" value="InterPro"/>
</dbReference>
<dbReference type="EMBL" id="JACETU010000009">
    <property type="protein sequence ID" value="KAF7420718.1"/>
    <property type="molecule type" value="Genomic_DNA"/>
</dbReference>
<gene>
    <name evidence="17" type="ORF">PC9H_011236</name>
</gene>
<dbReference type="Gene3D" id="1.10.630.10">
    <property type="entry name" value="Cytochrome P450"/>
    <property type="match status" value="1"/>
</dbReference>
<name>A0A8H7DMZ4_PLEOS</name>
<dbReference type="Pfam" id="PF00067">
    <property type="entry name" value="p450"/>
    <property type="match status" value="1"/>
</dbReference>
<evidence type="ECO:0000256" key="9">
    <source>
        <dbReference type="ARBA" id="ARBA00023002"/>
    </source>
</evidence>
<dbReference type="VEuPathDB" id="FungiDB:PC9H_011236"/>
<reference evidence="17" key="1">
    <citation type="submission" date="2019-07" db="EMBL/GenBank/DDBJ databases">
        <authorList>
            <person name="Palmer J.M."/>
        </authorList>
    </citation>
    <scope>NUCLEOTIDE SEQUENCE</scope>
    <source>
        <strain evidence="17">PC9</strain>
    </source>
</reference>
<organism evidence="17 18">
    <name type="scientific">Pleurotus ostreatus</name>
    <name type="common">Oyster mushroom</name>
    <name type="synonym">White-rot fungus</name>
    <dbReference type="NCBI Taxonomy" id="5322"/>
    <lineage>
        <taxon>Eukaryota</taxon>
        <taxon>Fungi</taxon>
        <taxon>Dikarya</taxon>
        <taxon>Basidiomycota</taxon>
        <taxon>Agaricomycotina</taxon>
        <taxon>Agaricomycetes</taxon>
        <taxon>Agaricomycetidae</taxon>
        <taxon>Agaricales</taxon>
        <taxon>Pleurotineae</taxon>
        <taxon>Pleurotaceae</taxon>
        <taxon>Pleurotus</taxon>
    </lineage>
</organism>
<keyword evidence="6 16" id="KW-0812">Transmembrane</keyword>
<dbReference type="InterPro" id="IPR036396">
    <property type="entry name" value="Cyt_P450_sf"/>
</dbReference>
<evidence type="ECO:0000256" key="11">
    <source>
        <dbReference type="ARBA" id="ARBA00023033"/>
    </source>
</evidence>
<evidence type="ECO:0000256" key="2">
    <source>
        <dbReference type="ARBA" id="ARBA00004167"/>
    </source>
</evidence>
<dbReference type="GO" id="GO:0020037">
    <property type="term" value="F:heme binding"/>
    <property type="evidence" value="ECO:0007669"/>
    <property type="project" value="InterPro"/>
</dbReference>
<evidence type="ECO:0008006" key="19">
    <source>
        <dbReference type="Google" id="ProtNLM"/>
    </source>
</evidence>
<dbReference type="InterPro" id="IPR002401">
    <property type="entry name" value="Cyt_P450_E_grp-I"/>
</dbReference>